<dbReference type="Pfam" id="PF26237">
    <property type="entry name" value="DUF8054_C"/>
    <property type="match status" value="1"/>
</dbReference>
<feature type="domain" description="DUF8054" evidence="3">
    <location>
        <begin position="5"/>
        <end position="85"/>
    </location>
</feature>
<dbReference type="Pfam" id="PF26236">
    <property type="entry name" value="DUF8054_N"/>
    <property type="match status" value="1"/>
</dbReference>
<name>A0AAE3K644_9EURY</name>
<keyword evidence="2" id="KW-0812">Transmembrane</keyword>
<protein>
    <submittedName>
        <fullName evidence="6">Uncharacterized protein</fullName>
    </submittedName>
</protein>
<keyword evidence="2" id="KW-1133">Transmembrane helix</keyword>
<dbReference type="InterPro" id="IPR058674">
    <property type="entry name" value="DUF8054_N"/>
</dbReference>
<keyword evidence="7" id="KW-1185">Reference proteome</keyword>
<evidence type="ECO:0000259" key="5">
    <source>
        <dbReference type="Pfam" id="PF26238"/>
    </source>
</evidence>
<dbReference type="RefSeq" id="WP_250598116.1">
    <property type="nucleotide sequence ID" value="NZ_JAKRVY010000009.1"/>
</dbReference>
<comment type="caution">
    <text evidence="6">The sequence shown here is derived from an EMBL/GenBank/DDBJ whole genome shotgun (WGS) entry which is preliminary data.</text>
</comment>
<gene>
    <name evidence="6" type="ORF">AArcSt11_14445</name>
</gene>
<sequence length="327" mass="34903">MSTRLDTLRHPEYTGENRCTPCTVVNVCIAALLAVAVGVAFPLAGVVVFVLSLAAIYLRGYLVPGTPTLTKRYLPNRVLALFDKAPDSTDEFVPAADAAAMDDRGDDGTAESPSVEAGHGATPGTPDATATGANPETASSTDPADDADAPEPDIVPEQLLGDLGVVEPCESVDDLCLTEAFERAWLDATERHREDVTDPELLAPLFDADAERIEVTDNEESVVVEATGVGRQRWLSTGALLADATANELLLAEHDRWAALAPHQRLPILKALRSFLPTCPLCEGSIEMGEETVESCCRSWEVVAVACNDCEQRYLEVDAKTIEGAVE</sequence>
<evidence type="ECO:0000259" key="3">
    <source>
        <dbReference type="Pfam" id="PF26236"/>
    </source>
</evidence>
<evidence type="ECO:0000313" key="7">
    <source>
        <dbReference type="Proteomes" id="UP001202674"/>
    </source>
</evidence>
<evidence type="ECO:0000256" key="1">
    <source>
        <dbReference type="SAM" id="MobiDB-lite"/>
    </source>
</evidence>
<evidence type="ECO:0000256" key="2">
    <source>
        <dbReference type="SAM" id="Phobius"/>
    </source>
</evidence>
<dbReference type="EMBL" id="JAKRVY010000009">
    <property type="protein sequence ID" value="MCL9814857.1"/>
    <property type="molecule type" value="Genomic_DNA"/>
</dbReference>
<feature type="region of interest" description="Disordered" evidence="1">
    <location>
        <begin position="101"/>
        <end position="155"/>
    </location>
</feature>
<accession>A0AAE3K644</accession>
<dbReference type="InterPro" id="IPR058775">
    <property type="entry name" value="DUF8054_M"/>
</dbReference>
<evidence type="ECO:0000313" key="6">
    <source>
        <dbReference type="EMBL" id="MCL9814857.1"/>
    </source>
</evidence>
<feature type="compositionally biased region" description="Low complexity" evidence="1">
    <location>
        <begin position="117"/>
        <end position="142"/>
    </location>
</feature>
<dbReference type="InterPro" id="IPR058675">
    <property type="entry name" value="DUF8054_C"/>
</dbReference>
<reference evidence="6 7" key="1">
    <citation type="journal article" date="2022" name="Syst. Appl. Microbiol.">
        <title>Natronocalculus amylovorans gen. nov., sp. nov., and Natranaeroarchaeum aerophilus sp. nov., dominant culturable amylolytic natronoarchaea from hypersaline soda lakes in southwestern Siberia.</title>
        <authorList>
            <person name="Sorokin D.Y."/>
            <person name="Elcheninov A.G."/>
            <person name="Khizhniak T.V."/>
            <person name="Koenen M."/>
            <person name="Bale N.J."/>
            <person name="Damste J.S.S."/>
            <person name="Kublanov I.V."/>
        </authorList>
    </citation>
    <scope>NUCLEOTIDE SEQUENCE [LARGE SCALE GENOMIC DNA]</scope>
    <source>
        <strain evidence="6 7">AArc-St1-1</strain>
    </source>
</reference>
<feature type="transmembrane region" description="Helical" evidence="2">
    <location>
        <begin position="29"/>
        <end position="58"/>
    </location>
</feature>
<feature type="domain" description="DUF8054" evidence="5">
    <location>
        <begin position="156"/>
        <end position="274"/>
    </location>
</feature>
<keyword evidence="2" id="KW-0472">Membrane</keyword>
<dbReference type="Proteomes" id="UP001202674">
    <property type="component" value="Unassembled WGS sequence"/>
</dbReference>
<feature type="domain" description="DUF8054" evidence="4">
    <location>
        <begin position="278"/>
        <end position="317"/>
    </location>
</feature>
<evidence type="ECO:0000259" key="4">
    <source>
        <dbReference type="Pfam" id="PF26237"/>
    </source>
</evidence>
<proteinExistence type="predicted"/>
<dbReference type="AlphaFoldDB" id="A0AAE3K644"/>
<dbReference type="Pfam" id="PF26238">
    <property type="entry name" value="DUF8054_M"/>
    <property type="match status" value="1"/>
</dbReference>
<organism evidence="6 7">
    <name type="scientific">Natranaeroarchaeum aerophilus</name>
    <dbReference type="NCBI Taxonomy" id="2917711"/>
    <lineage>
        <taxon>Archaea</taxon>
        <taxon>Methanobacteriati</taxon>
        <taxon>Methanobacteriota</taxon>
        <taxon>Stenosarchaea group</taxon>
        <taxon>Halobacteria</taxon>
        <taxon>Halobacteriales</taxon>
        <taxon>Natronoarchaeaceae</taxon>
        <taxon>Natranaeroarchaeum</taxon>
    </lineage>
</organism>